<comment type="subcellular location">
    <subcellularLocation>
        <location evidence="1">Cell membrane</location>
        <topology evidence="1">Multi-pass membrane protein</topology>
    </subcellularLocation>
</comment>
<evidence type="ECO:0000256" key="7">
    <source>
        <dbReference type="ARBA" id="ARBA00023136"/>
    </source>
</evidence>
<feature type="transmembrane region" description="Helical" evidence="8">
    <location>
        <begin position="204"/>
        <end position="228"/>
    </location>
</feature>
<sequence length="239" mass="27739">MNRKKEFTEALKYSFPITVPVLIGYLFLSVAYGILMKAKGFETWLALFMSLFAYCGSMQYIAANYLFLAPFNPIYAFILTLTVNSRMSFEGISMVSKYKNTGILKPFLIFFMTDETFSILYSAKIPENINRKYFLFLVSFLDYFYWFIGTLIGCMLGEFIKFNTKGLDFVLTALFIVIFTEQWLENKGRKASIIGLICSTPILIFKTNTFIILAMILIFAIITIIYNIEKYNKLREKNE</sequence>
<dbReference type="EMBL" id="SAYA01000018">
    <property type="protein sequence ID" value="TXJ25665.1"/>
    <property type="molecule type" value="Genomic_DNA"/>
</dbReference>
<comment type="caution">
    <text evidence="9">The sequence shown here is derived from an EMBL/GenBank/DDBJ whole genome shotgun (WGS) entry which is preliminary data.</text>
</comment>
<protein>
    <submittedName>
        <fullName evidence="9">Branched-chain amino acid ABC transporter permease</fullName>
    </submittedName>
</protein>
<feature type="transmembrane region" description="Helical" evidence="8">
    <location>
        <begin position="47"/>
        <end position="68"/>
    </location>
</feature>
<keyword evidence="4" id="KW-1003">Cell membrane</keyword>
<dbReference type="GO" id="GO:1903785">
    <property type="term" value="P:L-valine transmembrane transport"/>
    <property type="evidence" value="ECO:0007669"/>
    <property type="project" value="TreeGrafter"/>
</dbReference>
<dbReference type="RefSeq" id="WP_147735358.1">
    <property type="nucleotide sequence ID" value="NZ_SAXV01000023.1"/>
</dbReference>
<evidence type="ECO:0000256" key="6">
    <source>
        <dbReference type="ARBA" id="ARBA00022989"/>
    </source>
</evidence>
<proteinExistence type="inferred from homology"/>
<feature type="transmembrane region" description="Helical" evidence="8">
    <location>
        <begin position="143"/>
        <end position="160"/>
    </location>
</feature>
<evidence type="ECO:0000256" key="3">
    <source>
        <dbReference type="ARBA" id="ARBA00022448"/>
    </source>
</evidence>
<accession>A0AB38PYR2</accession>
<gene>
    <name evidence="9" type="ORF">EPJ73_06040</name>
</gene>
<keyword evidence="3" id="KW-0813">Transport</keyword>
<feature type="transmembrane region" description="Helical" evidence="8">
    <location>
        <begin position="13"/>
        <end position="35"/>
    </location>
</feature>
<dbReference type="PANTHER" id="PTHR34979:SF1">
    <property type="entry name" value="INNER MEMBRANE PROTEIN YGAZ"/>
    <property type="match status" value="1"/>
</dbReference>
<evidence type="ECO:0000256" key="2">
    <source>
        <dbReference type="ARBA" id="ARBA00010735"/>
    </source>
</evidence>
<evidence type="ECO:0000256" key="1">
    <source>
        <dbReference type="ARBA" id="ARBA00004651"/>
    </source>
</evidence>
<dbReference type="AlphaFoldDB" id="A0AB38PYR2"/>
<organism evidence="9 10">
    <name type="scientific">Brachyspira aalborgi</name>
    <dbReference type="NCBI Taxonomy" id="29522"/>
    <lineage>
        <taxon>Bacteria</taxon>
        <taxon>Pseudomonadati</taxon>
        <taxon>Spirochaetota</taxon>
        <taxon>Spirochaetia</taxon>
        <taxon>Brachyspirales</taxon>
        <taxon>Brachyspiraceae</taxon>
        <taxon>Brachyspira</taxon>
    </lineage>
</organism>
<evidence type="ECO:0000256" key="4">
    <source>
        <dbReference type="ARBA" id="ARBA00022475"/>
    </source>
</evidence>
<evidence type="ECO:0000313" key="10">
    <source>
        <dbReference type="Proteomes" id="UP000324336"/>
    </source>
</evidence>
<comment type="similarity">
    <text evidence="2">Belongs to the AzlC family.</text>
</comment>
<evidence type="ECO:0000256" key="8">
    <source>
        <dbReference type="SAM" id="Phobius"/>
    </source>
</evidence>
<dbReference type="PANTHER" id="PTHR34979">
    <property type="entry name" value="INNER MEMBRANE PROTEIN YGAZ"/>
    <property type="match status" value="1"/>
</dbReference>
<dbReference type="GO" id="GO:0005886">
    <property type="term" value="C:plasma membrane"/>
    <property type="evidence" value="ECO:0007669"/>
    <property type="project" value="UniProtKB-SubCell"/>
</dbReference>
<dbReference type="Proteomes" id="UP000324336">
    <property type="component" value="Unassembled WGS sequence"/>
</dbReference>
<keyword evidence="6 8" id="KW-1133">Transmembrane helix</keyword>
<evidence type="ECO:0000313" key="9">
    <source>
        <dbReference type="EMBL" id="TXJ25665.1"/>
    </source>
</evidence>
<reference evidence="9 10" key="1">
    <citation type="journal article" date="1992" name="Lakartidningen">
        <title>[Penicillin V and not amoxicillin is the first choice preparation in acute otitis].</title>
        <authorList>
            <person name="Kamme C."/>
            <person name="Lundgren K."/>
            <person name="Prellner K."/>
        </authorList>
    </citation>
    <scope>NUCLEOTIDE SEQUENCE [LARGE SCALE GENOMIC DNA]</scope>
    <source>
        <strain evidence="9 10">PC4597II</strain>
    </source>
</reference>
<dbReference type="Pfam" id="PF03591">
    <property type="entry name" value="AzlC"/>
    <property type="match status" value="1"/>
</dbReference>
<evidence type="ECO:0000256" key="5">
    <source>
        <dbReference type="ARBA" id="ARBA00022692"/>
    </source>
</evidence>
<keyword evidence="7 8" id="KW-0472">Membrane</keyword>
<name>A0AB38PYR2_9SPIR</name>
<keyword evidence="5 8" id="KW-0812">Transmembrane</keyword>
<dbReference type="InterPro" id="IPR011606">
    <property type="entry name" value="Brnchd-chn_aa_trnsp_permease"/>
</dbReference>